<name>A0A4S1X2Y3_9SPHN</name>
<dbReference type="GO" id="GO:0006310">
    <property type="term" value="P:DNA recombination"/>
    <property type="evidence" value="ECO:0007669"/>
    <property type="project" value="UniProtKB-KW"/>
</dbReference>
<dbReference type="InterPro" id="IPR011010">
    <property type="entry name" value="DNA_brk_join_enz"/>
</dbReference>
<dbReference type="SUPFAM" id="SSF56349">
    <property type="entry name" value="DNA breaking-rejoining enzymes"/>
    <property type="match status" value="1"/>
</dbReference>
<evidence type="ECO:0000256" key="1">
    <source>
        <dbReference type="ARBA" id="ARBA00023172"/>
    </source>
</evidence>
<dbReference type="RefSeq" id="WP_135965519.1">
    <property type="nucleotide sequence ID" value="NZ_SRXT01000008.1"/>
</dbReference>
<organism evidence="3 4">
    <name type="scientific">Sphingomonas gei</name>
    <dbReference type="NCBI Taxonomy" id="1395960"/>
    <lineage>
        <taxon>Bacteria</taxon>
        <taxon>Pseudomonadati</taxon>
        <taxon>Pseudomonadota</taxon>
        <taxon>Alphaproteobacteria</taxon>
        <taxon>Sphingomonadales</taxon>
        <taxon>Sphingomonadaceae</taxon>
        <taxon>Sphingomonas</taxon>
    </lineage>
</organism>
<evidence type="ECO:0000259" key="2">
    <source>
        <dbReference type="Pfam" id="PF00589"/>
    </source>
</evidence>
<dbReference type="Gene3D" id="1.10.443.10">
    <property type="entry name" value="Intergrase catalytic core"/>
    <property type="match status" value="1"/>
</dbReference>
<dbReference type="EMBL" id="SRXT01000008">
    <property type="protein sequence ID" value="TGX49695.1"/>
    <property type="molecule type" value="Genomic_DNA"/>
</dbReference>
<comment type="caution">
    <text evidence="3">The sequence shown here is derived from an EMBL/GenBank/DDBJ whole genome shotgun (WGS) entry which is preliminary data.</text>
</comment>
<dbReference type="AlphaFoldDB" id="A0A4S1X2Y3"/>
<keyword evidence="1" id="KW-0233">DNA recombination</keyword>
<reference evidence="3 4" key="1">
    <citation type="submission" date="2019-04" db="EMBL/GenBank/DDBJ databases">
        <title>Sphingomonas psychrotolerans sp. nov., isolated from soil in the Tianshan Mountains, Xinjiang, China.</title>
        <authorList>
            <person name="Luo Y."/>
            <person name="Sheng H."/>
        </authorList>
    </citation>
    <scope>NUCLEOTIDE SEQUENCE [LARGE SCALE GENOMIC DNA]</scope>
    <source>
        <strain evidence="3 4">ZFGT-11</strain>
    </source>
</reference>
<dbReference type="InterPro" id="IPR013762">
    <property type="entry name" value="Integrase-like_cat_sf"/>
</dbReference>
<dbReference type="Proteomes" id="UP000306147">
    <property type="component" value="Unassembled WGS sequence"/>
</dbReference>
<sequence>MISALGSRVCATASDGQVAGTYRGNPLRSANTRTWRAALAKCGITDFRWQDLRHIWASWLRQSDVVTWVLQEWGGWKSESMVRRYAVVDDEEILDVPPIVGNRVRDHPEGIQDAAARTRHAEPKHFLVDHALDGLDVAPVESGDIARVEFCQVGIGHGRVLGCPFGASPKRRCD</sequence>
<accession>A0A4S1X2Y3</accession>
<proteinExistence type="predicted"/>
<dbReference type="InterPro" id="IPR002104">
    <property type="entry name" value="Integrase_catalytic"/>
</dbReference>
<dbReference type="GO" id="GO:0003677">
    <property type="term" value="F:DNA binding"/>
    <property type="evidence" value="ECO:0007669"/>
    <property type="project" value="InterPro"/>
</dbReference>
<protein>
    <recommendedName>
        <fullName evidence="2">Tyr recombinase domain-containing protein</fullName>
    </recommendedName>
</protein>
<keyword evidence="4" id="KW-1185">Reference proteome</keyword>
<gene>
    <name evidence="3" type="ORF">E5A73_18875</name>
</gene>
<evidence type="ECO:0000313" key="4">
    <source>
        <dbReference type="Proteomes" id="UP000306147"/>
    </source>
</evidence>
<dbReference type="GO" id="GO:0015074">
    <property type="term" value="P:DNA integration"/>
    <property type="evidence" value="ECO:0007669"/>
    <property type="project" value="InterPro"/>
</dbReference>
<dbReference type="OrthoDB" id="7615137at2"/>
<evidence type="ECO:0000313" key="3">
    <source>
        <dbReference type="EMBL" id="TGX49695.1"/>
    </source>
</evidence>
<feature type="domain" description="Tyr recombinase" evidence="2">
    <location>
        <begin position="25"/>
        <end position="91"/>
    </location>
</feature>
<dbReference type="Pfam" id="PF00589">
    <property type="entry name" value="Phage_integrase"/>
    <property type="match status" value="1"/>
</dbReference>